<evidence type="ECO:0000256" key="2">
    <source>
        <dbReference type="ARBA" id="ARBA00022840"/>
    </source>
</evidence>
<dbReference type="SUPFAM" id="SSF52540">
    <property type="entry name" value="P-loop containing nucleoside triphosphate hydrolases"/>
    <property type="match status" value="1"/>
</dbReference>
<evidence type="ECO:0000313" key="5">
    <source>
        <dbReference type="Proteomes" id="UP000639419"/>
    </source>
</evidence>
<dbReference type="Pfam" id="PF13538">
    <property type="entry name" value="UvrD_C_2"/>
    <property type="match status" value="1"/>
</dbReference>
<gene>
    <name evidence="4" type="ORF">GBZ26_05915</name>
</gene>
<comment type="caution">
    <text evidence="4">The sequence shown here is derived from an EMBL/GenBank/DDBJ whole genome shotgun (WGS) entry which is preliminary data.</text>
</comment>
<dbReference type="Proteomes" id="UP000639419">
    <property type="component" value="Unassembled WGS sequence"/>
</dbReference>
<name>A0ABX2KY23_9PROT</name>
<feature type="domain" description="UvrD-like helicase C-terminal" evidence="3">
    <location>
        <begin position="1089"/>
        <end position="1136"/>
    </location>
</feature>
<dbReference type="PANTHER" id="PTHR43788:SF6">
    <property type="entry name" value="DNA HELICASE B"/>
    <property type="match status" value="1"/>
</dbReference>
<dbReference type="InterPro" id="IPR027417">
    <property type="entry name" value="P-loop_NTPase"/>
</dbReference>
<sequence length="1299" mass="145337">MSFPHRSGGGSRRAYLGFWFRCYSAPDLDKAAVFIGQPVGIADQEQDRTTLYCPKKVNPPRCTQLMLPIDSCKCSVSSDLKERWMPTHITARLAWHNDGWNGTVCRQPERNTYCTGAKSYPGDVIARERDLANEQRCAGCLGAAPPEQYVPPCSYSFNAFGPHETVARSNPPDFFYGGAEATEWSLAPATVCVWPYEAMYDDEVKAQGFLDNDRRRELTLKFFKPIEEDRGQNLVFYYANYSNPFSEEDAQCYVLIGVSRIQEIGKELFYENVSERIAERYAGGVVWARTVTSRYPEEGLRLPYHRYLEDPERLRDIAVFPEDPSLCKYGSKHLSDDDAIGLLEQLLAKVRFLREIGDDSENWGAREEWLLRVVAELWTQRGLYPGLLRALQAAGAEPLIEPTKAACLRHGHAQAHRLAFEALDGGAENELTASMDANDRRTMLRNWRLMEDDAQALLRDVLPRLDLSAGVMAALVSENRMAVGIPRDLGMVAANPYLLCERYTGEDASDRILWSALDRGVLPSPEVGSPLVKMTYNDERRFRALCVDHLKSEPKHAFQFGDALIGAINTRMARLPEWKQAVFNTRYFKADEDFLSESLTLKQTDQGLAVYLRTVFEDERTVEAALRNLVSRADVTFRRPVTDDDWRSWVYKGTSPLALKGGRAYDEAVAEQAEICARLFRRPLSVVTGPAGTGKTSVIEAMVRAVRRTEGEGASVLVLAPTGKAADRAREVFEKAALAGVETVTVHSFLASKGWLNDNLTFKRSGGKQAAIGTIVLDEASMLDLELAAALFRAVEWEQVRRLVLVGDAGQLPPIGRGRVFADIIKWMEAGQPEGLGRLRRNLRQLLNEIEGKGQSILALSELFILDDDDKAAGGRDAATRPDQEALIRRLHAGGTVDRDLEVIYWEDPTELAPTLIGAIECRMKGAPLASDERPHEVWGPALKPDPTAFQVLTPHRGELHGVEALNQACQKRVAENVISRVGTVGGITLFDKVIQIRNRPKSNMIWAYNFTTRQQQQVEVFNGEIGVVEPFGFDGSVLQRLRTGRGKRLSRFAVRFARKSDITVGYGKAVPHPGKWKRTEKVEDNLELAYAVSVHKAQGSEFAHTFVVIPAAKGGSVSPELVYTALTRATRHCTLLIERDVGSLLDARRRENAQTPQINSSLFTLHVVKPALLNRRGWYEAGKVHEALSGDMVRSKSEVIIANLLHQHQVPFLYEQLLFAGDGTIHLPDFTVTWGGETFYWEHLGLLDQPSYAEDWARKQAWYDRWFPGCLLTTQEGARLSHDAEQIIATLKSRTTVS</sequence>
<dbReference type="EMBL" id="WHOR01000026">
    <property type="protein sequence ID" value="NUB18751.1"/>
    <property type="molecule type" value="Genomic_DNA"/>
</dbReference>
<keyword evidence="2" id="KW-0067">ATP-binding</keyword>
<evidence type="ECO:0000259" key="3">
    <source>
        <dbReference type="Pfam" id="PF13538"/>
    </source>
</evidence>
<dbReference type="Pfam" id="PF13604">
    <property type="entry name" value="AAA_30"/>
    <property type="match status" value="1"/>
</dbReference>
<dbReference type="InterPro" id="IPR027785">
    <property type="entry name" value="UvrD-like_helicase_C"/>
</dbReference>
<dbReference type="CDD" id="cd17933">
    <property type="entry name" value="DEXSc_RecD-like"/>
    <property type="match status" value="1"/>
</dbReference>
<reference evidence="4 5" key="1">
    <citation type="submission" date="2019-10" db="EMBL/GenBank/DDBJ databases">
        <title>Genome sequence of Azospirillum formosense CC-Nfb-7.</title>
        <authorList>
            <person name="Ambrosini A."/>
            <person name="Sant'Anna F.H."/>
            <person name="Cassan F.D."/>
            <person name="Souza E.M."/>
            <person name="Passaglia L.M.P."/>
        </authorList>
    </citation>
    <scope>NUCLEOTIDE SEQUENCE [LARGE SCALE GENOMIC DNA]</scope>
    <source>
        <strain evidence="4 5">CC-NFb-7</strain>
    </source>
</reference>
<dbReference type="Gene3D" id="3.40.50.300">
    <property type="entry name" value="P-loop containing nucleotide triphosphate hydrolases"/>
    <property type="match status" value="2"/>
</dbReference>
<dbReference type="CDD" id="cd18809">
    <property type="entry name" value="SF1_C_RecD"/>
    <property type="match status" value="1"/>
</dbReference>
<organism evidence="4 5">
    <name type="scientific">Azospirillum formosense</name>
    <dbReference type="NCBI Taxonomy" id="861533"/>
    <lineage>
        <taxon>Bacteria</taxon>
        <taxon>Pseudomonadati</taxon>
        <taxon>Pseudomonadota</taxon>
        <taxon>Alphaproteobacteria</taxon>
        <taxon>Rhodospirillales</taxon>
        <taxon>Azospirillaceae</taxon>
        <taxon>Azospirillum</taxon>
    </lineage>
</organism>
<protein>
    <submittedName>
        <fullName evidence="4">AAA family ATPase</fullName>
    </submittedName>
</protein>
<dbReference type="PANTHER" id="PTHR43788">
    <property type="entry name" value="DNA2/NAM7 HELICASE FAMILY MEMBER"/>
    <property type="match status" value="1"/>
</dbReference>
<evidence type="ECO:0000313" key="4">
    <source>
        <dbReference type="EMBL" id="NUB18751.1"/>
    </source>
</evidence>
<keyword evidence="5" id="KW-1185">Reference proteome</keyword>
<evidence type="ECO:0000256" key="1">
    <source>
        <dbReference type="ARBA" id="ARBA00022741"/>
    </source>
</evidence>
<dbReference type="InterPro" id="IPR050534">
    <property type="entry name" value="Coronavir_polyprotein_1ab"/>
</dbReference>
<keyword evidence="1" id="KW-0547">Nucleotide-binding</keyword>
<accession>A0ABX2KY23</accession>
<proteinExistence type="predicted"/>